<evidence type="ECO:0000256" key="7">
    <source>
        <dbReference type="ARBA" id="ARBA00022794"/>
    </source>
</evidence>
<proteinExistence type="inferred from homology"/>
<feature type="region of interest" description="Disordered" evidence="11">
    <location>
        <begin position="196"/>
        <end position="227"/>
    </location>
</feature>
<gene>
    <name evidence="12" type="ORF">CEUSTIGMA_g7562.t1</name>
</gene>
<keyword evidence="9" id="KW-0206">Cytoskeleton</keyword>
<dbReference type="PANTHER" id="PTHR31539">
    <property type="entry name" value="CENTROSOMAL PROTEIN OF 19K CEP19"/>
    <property type="match status" value="1"/>
</dbReference>
<evidence type="ECO:0000256" key="2">
    <source>
        <dbReference type="ARBA" id="ARBA00004120"/>
    </source>
</evidence>
<evidence type="ECO:0000313" key="13">
    <source>
        <dbReference type="Proteomes" id="UP000232323"/>
    </source>
</evidence>
<keyword evidence="6" id="KW-0963">Cytoplasm</keyword>
<dbReference type="InterPro" id="IPR029412">
    <property type="entry name" value="CEP19"/>
</dbReference>
<feature type="compositionally biased region" description="Polar residues" evidence="11">
    <location>
        <begin position="433"/>
        <end position="448"/>
    </location>
</feature>
<dbReference type="GO" id="GO:0097712">
    <property type="term" value="P:vesicle targeting, trans-Golgi to periciliary membrane compartment"/>
    <property type="evidence" value="ECO:0007669"/>
    <property type="project" value="TreeGrafter"/>
</dbReference>
<evidence type="ECO:0000256" key="5">
    <source>
        <dbReference type="ARBA" id="ARBA00022015"/>
    </source>
</evidence>
<dbReference type="EMBL" id="BEGY01000049">
    <property type="protein sequence ID" value="GAX80124.1"/>
    <property type="molecule type" value="Genomic_DNA"/>
</dbReference>
<evidence type="ECO:0000256" key="8">
    <source>
        <dbReference type="ARBA" id="ARBA00023069"/>
    </source>
</evidence>
<evidence type="ECO:0000256" key="6">
    <source>
        <dbReference type="ARBA" id="ARBA00022490"/>
    </source>
</evidence>
<feature type="compositionally biased region" description="Low complexity" evidence="11">
    <location>
        <begin position="163"/>
        <end position="175"/>
    </location>
</feature>
<feature type="region of interest" description="Disordered" evidence="11">
    <location>
        <begin position="1"/>
        <end position="40"/>
    </location>
</feature>
<dbReference type="GO" id="GO:0000922">
    <property type="term" value="C:spindle pole"/>
    <property type="evidence" value="ECO:0007669"/>
    <property type="project" value="TreeGrafter"/>
</dbReference>
<feature type="compositionally biased region" description="Basic and acidic residues" evidence="11">
    <location>
        <begin position="1"/>
        <end position="14"/>
    </location>
</feature>
<reference evidence="12 13" key="1">
    <citation type="submission" date="2017-08" db="EMBL/GenBank/DDBJ databases">
        <title>Acidophilic green algal genome provides insights into adaptation to an acidic environment.</title>
        <authorList>
            <person name="Hirooka S."/>
            <person name="Hirose Y."/>
            <person name="Kanesaki Y."/>
            <person name="Higuchi S."/>
            <person name="Fujiwara T."/>
            <person name="Onuma R."/>
            <person name="Era A."/>
            <person name="Ohbayashi R."/>
            <person name="Uzuka A."/>
            <person name="Nozaki H."/>
            <person name="Yoshikawa H."/>
            <person name="Miyagishima S.Y."/>
        </authorList>
    </citation>
    <scope>NUCLEOTIDE SEQUENCE [LARGE SCALE GENOMIC DNA]</scope>
    <source>
        <strain evidence="12 13">NIES-2499</strain>
    </source>
</reference>
<evidence type="ECO:0000256" key="10">
    <source>
        <dbReference type="ARBA" id="ARBA00023273"/>
    </source>
</evidence>
<sequence>MTVEANKDLLKGVKDQVSNSNSSKAPQSLRKETLNPQPASSQCRATRYAVKFEPPCFCLEYQDESAQKRVRQVKLTKICNGEDPDRLTKKIIRSFPRHLDARGIKHAQIRKLVLKLLEHIRSSPEKSERQSLLSSPSLTREGSLKRLSSLNGSPSGVPTDSMPPSGARGSEGGSAPAAAASAAHYSLSYSEERLSSSFDDGLGKESRLSKQPSSSITAPDHKDGQEDKFNLSNALEDLDKEFEDVDDDVELPGLASSQPSASNVTRTLSLVSTSSNAGLEDNRAAVPPGKSRFGQEAETLTLEVDVEGDVDLNKVTDMELKLAKQKMDEKFSKNRVLPGDPEFEYDKQVEFGPPTENNDWDESEEETVPSSTVQPTMRYESEEEALPASTVQPTLMHETHPSPPEYPLHDHKVSSSGLSEEDDAEASIGKVTVQPNKLQLPGLSNSSALHGGLHAPDDYGDSYSYGDHLSGDEESPVSVPDELSPTRFDADHGDESLDWP</sequence>
<organism evidence="12 13">
    <name type="scientific">Chlamydomonas eustigma</name>
    <dbReference type="NCBI Taxonomy" id="1157962"/>
    <lineage>
        <taxon>Eukaryota</taxon>
        <taxon>Viridiplantae</taxon>
        <taxon>Chlorophyta</taxon>
        <taxon>core chlorophytes</taxon>
        <taxon>Chlorophyceae</taxon>
        <taxon>CS clade</taxon>
        <taxon>Chlamydomonadales</taxon>
        <taxon>Chlamydomonadaceae</taxon>
        <taxon>Chlamydomonas</taxon>
    </lineage>
</organism>
<evidence type="ECO:0000256" key="1">
    <source>
        <dbReference type="ARBA" id="ARBA00004114"/>
    </source>
</evidence>
<evidence type="ECO:0000256" key="11">
    <source>
        <dbReference type="SAM" id="MobiDB-lite"/>
    </source>
</evidence>
<dbReference type="GO" id="GO:0034454">
    <property type="term" value="P:microtubule anchoring at centrosome"/>
    <property type="evidence" value="ECO:0007669"/>
    <property type="project" value="TreeGrafter"/>
</dbReference>
<feature type="compositionally biased region" description="Polar residues" evidence="11">
    <location>
        <begin position="130"/>
        <end position="158"/>
    </location>
</feature>
<dbReference type="AlphaFoldDB" id="A0A250XAN9"/>
<feature type="region of interest" description="Disordered" evidence="11">
    <location>
        <begin position="124"/>
        <end position="175"/>
    </location>
</feature>
<feature type="compositionally biased region" description="Acidic residues" evidence="11">
    <location>
        <begin position="358"/>
        <end position="367"/>
    </location>
</feature>
<accession>A0A250XAN9</accession>
<protein>
    <recommendedName>
        <fullName evidence="5">Centrosomal protein of 19 kDa</fullName>
    </recommendedName>
</protein>
<dbReference type="GO" id="GO:0005814">
    <property type="term" value="C:centriole"/>
    <property type="evidence" value="ECO:0007669"/>
    <property type="project" value="UniProtKB-SubCell"/>
</dbReference>
<evidence type="ECO:0000256" key="4">
    <source>
        <dbReference type="ARBA" id="ARBA00009371"/>
    </source>
</evidence>
<comment type="subcellular location">
    <subcellularLocation>
        <location evidence="2">Cytoplasm</location>
        <location evidence="2">Cytoskeleton</location>
        <location evidence="2">Cilium basal body</location>
    </subcellularLocation>
    <subcellularLocation>
        <location evidence="1">Cytoplasm</location>
        <location evidence="1">Cytoskeleton</location>
        <location evidence="1">Microtubule organizing center</location>
        <location evidence="1">Centrosome</location>
        <location evidence="1">Centriole</location>
    </subcellularLocation>
    <subcellularLocation>
        <location evidence="3">Cytoplasm</location>
        <location evidence="3">Cytoskeleton</location>
        <location evidence="3">Spindle</location>
    </subcellularLocation>
</comment>
<keyword evidence="7" id="KW-0970">Cilium biogenesis/degradation</keyword>
<feature type="region of interest" description="Disordered" evidence="11">
    <location>
        <begin position="332"/>
        <end position="500"/>
    </location>
</feature>
<dbReference type="Pfam" id="PF14933">
    <property type="entry name" value="CEP19"/>
    <property type="match status" value="1"/>
</dbReference>
<keyword evidence="8" id="KW-0969">Cilium</keyword>
<comment type="caution">
    <text evidence="12">The sequence shown here is derived from an EMBL/GenBank/DDBJ whole genome shotgun (WGS) entry which is preliminary data.</text>
</comment>
<comment type="similarity">
    <text evidence="4">Belongs to the CEP19 family.</text>
</comment>
<evidence type="ECO:0000313" key="12">
    <source>
        <dbReference type="EMBL" id="GAX80124.1"/>
    </source>
</evidence>
<dbReference type="Proteomes" id="UP000232323">
    <property type="component" value="Unassembled WGS sequence"/>
</dbReference>
<dbReference type="PANTHER" id="PTHR31539:SF1">
    <property type="entry name" value="CENTROSOMAL PROTEIN OF 19 KDA"/>
    <property type="match status" value="1"/>
</dbReference>
<name>A0A250XAN9_9CHLO</name>
<keyword evidence="13" id="KW-1185">Reference proteome</keyword>
<feature type="compositionally biased region" description="Polar residues" evidence="11">
    <location>
        <begin position="16"/>
        <end position="26"/>
    </location>
</feature>
<evidence type="ECO:0000256" key="9">
    <source>
        <dbReference type="ARBA" id="ARBA00023212"/>
    </source>
</evidence>
<dbReference type="STRING" id="1157962.A0A250XAN9"/>
<evidence type="ECO:0000256" key="3">
    <source>
        <dbReference type="ARBA" id="ARBA00004186"/>
    </source>
</evidence>
<feature type="compositionally biased region" description="Basic and acidic residues" evidence="11">
    <location>
        <begin position="488"/>
        <end position="500"/>
    </location>
</feature>
<keyword evidence="10" id="KW-0966">Cell projection</keyword>
<dbReference type="OrthoDB" id="2163581at2759"/>
<dbReference type="GO" id="GO:0036064">
    <property type="term" value="C:ciliary basal body"/>
    <property type="evidence" value="ECO:0007669"/>
    <property type="project" value="TreeGrafter"/>
</dbReference>